<dbReference type="GO" id="GO:0051301">
    <property type="term" value="P:cell division"/>
    <property type="evidence" value="ECO:0007669"/>
    <property type="project" value="InterPro"/>
</dbReference>
<dbReference type="GO" id="GO:0005886">
    <property type="term" value="C:plasma membrane"/>
    <property type="evidence" value="ECO:0007669"/>
    <property type="project" value="TreeGrafter"/>
</dbReference>
<dbReference type="InterPro" id="IPR001182">
    <property type="entry name" value="FtsW/RodA"/>
</dbReference>
<comment type="caution">
    <text evidence="7">The sequence shown here is derived from an EMBL/GenBank/DDBJ whole genome shotgun (WGS) entry which is preliminary data.</text>
</comment>
<dbReference type="PANTHER" id="PTHR30474:SF1">
    <property type="entry name" value="PEPTIDOGLYCAN GLYCOSYLTRANSFERASE MRDB"/>
    <property type="match status" value="1"/>
</dbReference>
<feature type="transmembrane region" description="Helical" evidence="6">
    <location>
        <begin position="12"/>
        <end position="33"/>
    </location>
</feature>
<keyword evidence="4 6" id="KW-1133">Transmembrane helix</keyword>
<evidence type="ECO:0000256" key="2">
    <source>
        <dbReference type="ARBA" id="ARBA00022692"/>
    </source>
</evidence>
<evidence type="ECO:0000313" key="7">
    <source>
        <dbReference type="EMBL" id="NMO75883.1"/>
    </source>
</evidence>
<dbReference type="Proteomes" id="UP000588491">
    <property type="component" value="Unassembled WGS sequence"/>
</dbReference>
<evidence type="ECO:0000256" key="1">
    <source>
        <dbReference type="ARBA" id="ARBA00004141"/>
    </source>
</evidence>
<feature type="transmembrane region" description="Helical" evidence="6">
    <location>
        <begin position="110"/>
        <end position="129"/>
    </location>
</feature>
<reference evidence="7 8" key="1">
    <citation type="submission" date="2020-04" db="EMBL/GenBank/DDBJ databases">
        <title>Bacillus sp. UniB3 isolated from commercial digestive syrup.</title>
        <authorList>
            <person name="Thorat V."/>
            <person name="Kirdat K."/>
            <person name="Tiwarekar B."/>
            <person name="Yadav A."/>
        </authorList>
    </citation>
    <scope>NUCLEOTIDE SEQUENCE [LARGE SCALE GENOMIC DNA]</scope>
    <source>
        <strain evidence="7 8">UniB3</strain>
    </source>
</reference>
<feature type="transmembrane region" description="Helical" evidence="6">
    <location>
        <begin position="69"/>
        <end position="90"/>
    </location>
</feature>
<dbReference type="EMBL" id="JABBPK010000001">
    <property type="protein sequence ID" value="NMO75883.1"/>
    <property type="molecule type" value="Genomic_DNA"/>
</dbReference>
<feature type="transmembrane region" description="Helical" evidence="6">
    <location>
        <begin position="45"/>
        <end position="62"/>
    </location>
</feature>
<feature type="transmembrane region" description="Helical" evidence="6">
    <location>
        <begin position="352"/>
        <end position="373"/>
    </location>
</feature>
<evidence type="ECO:0000313" key="8">
    <source>
        <dbReference type="Proteomes" id="UP000588491"/>
    </source>
</evidence>
<evidence type="ECO:0000256" key="5">
    <source>
        <dbReference type="ARBA" id="ARBA00023136"/>
    </source>
</evidence>
<dbReference type="GO" id="GO:0015648">
    <property type="term" value="F:lipid-linked peptidoglycan transporter activity"/>
    <property type="evidence" value="ECO:0007669"/>
    <property type="project" value="TreeGrafter"/>
</dbReference>
<dbReference type="RefSeq" id="WP_016201274.1">
    <property type="nucleotide sequence ID" value="NZ_JABBPK010000001.1"/>
</dbReference>
<organism evidence="7 8">
    <name type="scientific">Niallia alba</name>
    <dbReference type="NCBI Taxonomy" id="2729105"/>
    <lineage>
        <taxon>Bacteria</taxon>
        <taxon>Bacillati</taxon>
        <taxon>Bacillota</taxon>
        <taxon>Bacilli</taxon>
        <taxon>Bacillales</taxon>
        <taxon>Bacillaceae</taxon>
        <taxon>Niallia</taxon>
    </lineage>
</organism>
<keyword evidence="5 6" id="KW-0472">Membrane</keyword>
<feature type="transmembrane region" description="Helical" evidence="6">
    <location>
        <begin position="286"/>
        <end position="306"/>
    </location>
</feature>
<dbReference type="Pfam" id="PF01098">
    <property type="entry name" value="FTSW_RODA_SPOVE"/>
    <property type="match status" value="1"/>
</dbReference>
<gene>
    <name evidence="7" type="ORF">HHU08_02360</name>
</gene>
<protein>
    <submittedName>
        <fullName evidence="7">Rod shape-determining protein RodA</fullName>
    </submittedName>
</protein>
<dbReference type="GO" id="GO:0032153">
    <property type="term" value="C:cell division site"/>
    <property type="evidence" value="ECO:0007669"/>
    <property type="project" value="TreeGrafter"/>
</dbReference>
<evidence type="ECO:0000256" key="3">
    <source>
        <dbReference type="ARBA" id="ARBA00022960"/>
    </source>
</evidence>
<keyword evidence="3" id="KW-0133">Cell shape</keyword>
<feature type="transmembrane region" description="Helical" evidence="6">
    <location>
        <begin position="141"/>
        <end position="161"/>
    </location>
</feature>
<feature type="transmembrane region" description="Helical" evidence="6">
    <location>
        <begin position="318"/>
        <end position="340"/>
    </location>
</feature>
<feature type="transmembrane region" description="Helical" evidence="6">
    <location>
        <begin position="167"/>
        <end position="183"/>
    </location>
</feature>
<dbReference type="AlphaFoldDB" id="A0A7Y0K5L3"/>
<sequence length="389" mass="43460">MRTKKGFSERFDWTLCLLLMLFCLVSCIAIYSAQGPKDSYLQSQIMWYVIGSITIAIIMYFDNEQIQQITWILYGIGAILLIGLLIAPVTEFTPKRGGAQSWYVIPHLGSIQPSEYMKVFYILAIAKVINNHHKKTIYKTLLTDFLLMCKLGIVAGIPIGLVIVQDFGTTLVLMAILIGMMLVSGISWKILIPLYGVAAAFGSLVFYLAIFGRELLEKYLGVDPYQFDRINSWLDPHNAGDAGMQLVKSLMAIGSGLISGKGLGKEEVYIPERHTDFIFTIIGEEYGFIGGSIVIILYFLLIFHLVRTALQTADPYSIYISVGVISMITFHVFENIGMTIQLLPITGIPLPFISYGGSSLMTNMMAMGLMFSIRYHHKSYMFSSNSLSF</sequence>
<feature type="transmembrane region" description="Helical" evidence="6">
    <location>
        <begin position="190"/>
        <end position="210"/>
    </location>
</feature>
<keyword evidence="8" id="KW-1185">Reference proteome</keyword>
<comment type="subcellular location">
    <subcellularLocation>
        <location evidence="1">Membrane</location>
        <topology evidence="1">Multi-pass membrane protein</topology>
    </subcellularLocation>
</comment>
<accession>A0A7Y0K5L3</accession>
<keyword evidence="2 6" id="KW-0812">Transmembrane</keyword>
<dbReference type="PANTHER" id="PTHR30474">
    <property type="entry name" value="CELL CYCLE PROTEIN"/>
    <property type="match status" value="1"/>
</dbReference>
<proteinExistence type="predicted"/>
<evidence type="ECO:0000256" key="4">
    <source>
        <dbReference type="ARBA" id="ARBA00022989"/>
    </source>
</evidence>
<evidence type="ECO:0000256" key="6">
    <source>
        <dbReference type="SAM" id="Phobius"/>
    </source>
</evidence>
<dbReference type="GO" id="GO:0008360">
    <property type="term" value="P:regulation of cell shape"/>
    <property type="evidence" value="ECO:0007669"/>
    <property type="project" value="UniProtKB-KW"/>
</dbReference>
<name>A0A7Y0K5L3_9BACI</name>